<comment type="caution">
    <text evidence="3">The sequence shown here is derived from an EMBL/GenBank/DDBJ whole genome shotgun (WGS) entry which is preliminary data.</text>
</comment>
<evidence type="ECO:0000313" key="4">
    <source>
        <dbReference type="Proteomes" id="UP000298663"/>
    </source>
</evidence>
<feature type="signal peptide" evidence="1">
    <location>
        <begin position="1"/>
        <end position="20"/>
    </location>
</feature>
<dbReference type="OrthoDB" id="426718at2759"/>
<dbReference type="PANTHER" id="PTHR45908">
    <property type="entry name" value="PROTEIN CBG11750-RELATED"/>
    <property type="match status" value="1"/>
</dbReference>
<keyword evidence="4" id="KW-1185">Reference proteome</keyword>
<feature type="domain" description="Fungal lipase-type" evidence="2">
    <location>
        <begin position="98"/>
        <end position="234"/>
    </location>
</feature>
<evidence type="ECO:0000256" key="1">
    <source>
        <dbReference type="SAM" id="SignalP"/>
    </source>
</evidence>
<dbReference type="GO" id="GO:0006629">
    <property type="term" value="P:lipid metabolic process"/>
    <property type="evidence" value="ECO:0007669"/>
    <property type="project" value="InterPro"/>
</dbReference>
<keyword evidence="1" id="KW-0732">Signal</keyword>
<name>A0A4U5NVV8_STECR</name>
<reference evidence="3 4" key="1">
    <citation type="journal article" date="2015" name="Genome Biol.">
        <title>Comparative genomics of Steinernema reveals deeply conserved gene regulatory networks.</title>
        <authorList>
            <person name="Dillman A.R."/>
            <person name="Macchietto M."/>
            <person name="Porter C.F."/>
            <person name="Rogers A."/>
            <person name="Williams B."/>
            <person name="Antoshechkin I."/>
            <person name="Lee M.M."/>
            <person name="Goodwin Z."/>
            <person name="Lu X."/>
            <person name="Lewis E.E."/>
            <person name="Goodrich-Blair H."/>
            <person name="Stock S.P."/>
            <person name="Adams B.J."/>
            <person name="Sternberg P.W."/>
            <person name="Mortazavi A."/>
        </authorList>
    </citation>
    <scope>NUCLEOTIDE SEQUENCE [LARGE SCALE GENOMIC DNA]</scope>
    <source>
        <strain evidence="3 4">ALL</strain>
    </source>
</reference>
<dbReference type="InterPro" id="IPR002921">
    <property type="entry name" value="Fungal_lipase-type"/>
</dbReference>
<protein>
    <recommendedName>
        <fullName evidence="2">Fungal lipase-type domain-containing protein</fullName>
    </recommendedName>
</protein>
<feature type="chain" id="PRO_5020195235" description="Fungal lipase-type domain-containing protein" evidence="1">
    <location>
        <begin position="21"/>
        <end position="314"/>
    </location>
</feature>
<dbReference type="AlphaFoldDB" id="A0A4U5NVV8"/>
<dbReference type="Pfam" id="PF01764">
    <property type="entry name" value="Lipase_3"/>
    <property type="match status" value="1"/>
</dbReference>
<dbReference type="CDD" id="cd00519">
    <property type="entry name" value="Lipase_3"/>
    <property type="match status" value="1"/>
</dbReference>
<proteinExistence type="predicted"/>
<evidence type="ECO:0000313" key="3">
    <source>
        <dbReference type="EMBL" id="TKR87351.1"/>
    </source>
</evidence>
<dbReference type="InterPro" id="IPR029058">
    <property type="entry name" value="AB_hydrolase_fold"/>
</dbReference>
<dbReference type="Gene3D" id="3.40.50.1820">
    <property type="entry name" value="alpha/beta hydrolase"/>
    <property type="match status" value="1"/>
</dbReference>
<evidence type="ECO:0000259" key="2">
    <source>
        <dbReference type="Pfam" id="PF01764"/>
    </source>
</evidence>
<dbReference type="EMBL" id="AZBU02000003">
    <property type="protein sequence ID" value="TKR87351.1"/>
    <property type="molecule type" value="Genomic_DNA"/>
</dbReference>
<reference evidence="3 4" key="2">
    <citation type="journal article" date="2019" name="G3 (Bethesda)">
        <title>Hybrid Assembly of the Genome of the Entomopathogenic Nematode Steinernema carpocapsae Identifies the X-Chromosome.</title>
        <authorList>
            <person name="Serra L."/>
            <person name="Macchietto M."/>
            <person name="Macias-Munoz A."/>
            <person name="McGill C.J."/>
            <person name="Rodriguez I.M."/>
            <person name="Rodriguez B."/>
            <person name="Murad R."/>
            <person name="Mortazavi A."/>
        </authorList>
    </citation>
    <scope>NUCLEOTIDE SEQUENCE [LARGE SCALE GENOMIC DNA]</scope>
    <source>
        <strain evidence="3 4">ALL</strain>
    </source>
</reference>
<organism evidence="3 4">
    <name type="scientific">Steinernema carpocapsae</name>
    <name type="common">Entomopathogenic nematode</name>
    <dbReference type="NCBI Taxonomy" id="34508"/>
    <lineage>
        <taxon>Eukaryota</taxon>
        <taxon>Metazoa</taxon>
        <taxon>Ecdysozoa</taxon>
        <taxon>Nematoda</taxon>
        <taxon>Chromadorea</taxon>
        <taxon>Rhabditida</taxon>
        <taxon>Tylenchina</taxon>
        <taxon>Panagrolaimomorpha</taxon>
        <taxon>Strongyloidoidea</taxon>
        <taxon>Steinernematidae</taxon>
        <taxon>Steinernema</taxon>
    </lineage>
</organism>
<dbReference type="Proteomes" id="UP000298663">
    <property type="component" value="Unassembled WGS sequence"/>
</dbReference>
<accession>A0A4U5NVV8</accession>
<sequence>MRSAAAFLLAALLGSALSSAIRKDQKLDAYAYTDEFARFKMLSFSAAAYADDPSLCMKTAFPHGNGTISKVVEVVCDMIKTDSCRGFTAYSHSDKAIIISFRGTAEFIQLATESVGSIIGSEKFIAGGFVSHYFYEAFKKVWNGGLKDDYLELRNKYPDYEVWVTGHSLGGAMATLCASTLIHEGVAEITKTKLMTFGCPRVGDRAFADAHDALMLYSYRVVHKADIVAHVPPMFWPDHNLLDPYRHTKSEVWYDNDMSEGSDYNVCNAQESDSCSDKLWFTLSIPDHLHYFETAEWMPDYGEDGCPVKYITAQ</sequence>
<dbReference type="SUPFAM" id="SSF53474">
    <property type="entry name" value="alpha/beta-Hydrolases"/>
    <property type="match status" value="1"/>
</dbReference>
<gene>
    <name evidence="3" type="ORF">L596_011762</name>
</gene>